<dbReference type="Proteomes" id="UP000283880">
    <property type="component" value="Unassembled WGS sequence"/>
</dbReference>
<keyword evidence="1" id="KW-1133">Transmembrane helix</keyword>
<evidence type="ECO:0000313" key="3">
    <source>
        <dbReference type="Proteomes" id="UP000283880"/>
    </source>
</evidence>
<dbReference type="PANTHER" id="PTHR30354:SF7">
    <property type="entry name" value="BLL7963 PROTEIN"/>
    <property type="match status" value="1"/>
</dbReference>
<comment type="caution">
    <text evidence="2">The sequence shown here is derived from an EMBL/GenBank/DDBJ whole genome shotgun (WGS) entry which is preliminary data.</text>
</comment>
<dbReference type="InterPro" id="IPR003474">
    <property type="entry name" value="Glcn_transporter"/>
</dbReference>
<accession>A0A413FK63</accession>
<feature type="transmembrane region" description="Helical" evidence="1">
    <location>
        <begin position="244"/>
        <end position="261"/>
    </location>
</feature>
<keyword evidence="1" id="KW-0812">Transmembrane</keyword>
<feature type="transmembrane region" description="Helical" evidence="1">
    <location>
        <begin position="59"/>
        <end position="85"/>
    </location>
</feature>
<protein>
    <submittedName>
        <fullName evidence="2">GntP family permease</fullName>
    </submittedName>
</protein>
<sequence length="438" mass="47640">MRRGTMDYSILSVIGIVFSIAMMGILVYKGLNTGVATVISTCAVALCSGIPVATALTDYYVSGFAGAIQSFLFMFALGALFGGLMDRSGAADKFARCIMQYIHGKWSLYVCMIVNLLLVWGGVNCFIICFTVLPIYLSIFRELNIPRKLLPVSIWAGSAGFVSCSLPGVPSTINMIPAQILGTDLFAGLDICIVTSLASVAFIYFYFEYLLKKARRKQEGYVETEKDRKRMEEEQSRKTNTMPLPMAVTPMIFLFVTLNFLKWNLVYAMGASCILALVMFWNYILDKINSISSGWSGVSVILSVGACMAFGAVIKNTVGFQMVLDWVLNFDINPLITLGISSNVLAAAMASGTGAVATATEMVGMRYVAMGVNPNLVHRIIAIASQGLDTLPHNGGVITYLGACDCSYKESYGPIFVISLLWPLVLTVIAIVMGMMFY</sequence>
<name>A0A413FK63_9FIRM</name>
<reference evidence="2 3" key="1">
    <citation type="submission" date="2018-08" db="EMBL/GenBank/DDBJ databases">
        <title>A genome reference for cultivated species of the human gut microbiota.</title>
        <authorList>
            <person name="Zou Y."/>
            <person name="Xue W."/>
            <person name="Luo G."/>
        </authorList>
    </citation>
    <scope>NUCLEOTIDE SEQUENCE [LARGE SCALE GENOMIC DNA]</scope>
    <source>
        <strain evidence="2 3">AF04-15</strain>
    </source>
</reference>
<proteinExistence type="predicted"/>
<dbReference type="EMBL" id="QSBM01000001">
    <property type="protein sequence ID" value="RGX32688.1"/>
    <property type="molecule type" value="Genomic_DNA"/>
</dbReference>
<dbReference type="PANTHER" id="PTHR30354">
    <property type="entry name" value="GNT FAMILY GLUCONATE TRANSPORTER"/>
    <property type="match status" value="1"/>
</dbReference>
<feature type="transmembrane region" description="Helical" evidence="1">
    <location>
        <begin position="106"/>
        <end position="139"/>
    </location>
</feature>
<feature type="transmembrane region" description="Helical" evidence="1">
    <location>
        <begin position="267"/>
        <end position="285"/>
    </location>
</feature>
<evidence type="ECO:0000256" key="1">
    <source>
        <dbReference type="SAM" id="Phobius"/>
    </source>
</evidence>
<feature type="transmembrane region" description="Helical" evidence="1">
    <location>
        <begin position="297"/>
        <end position="314"/>
    </location>
</feature>
<evidence type="ECO:0000313" key="2">
    <source>
        <dbReference type="EMBL" id="RGX32688.1"/>
    </source>
</evidence>
<dbReference type="GO" id="GO:0005886">
    <property type="term" value="C:plasma membrane"/>
    <property type="evidence" value="ECO:0007669"/>
    <property type="project" value="TreeGrafter"/>
</dbReference>
<keyword evidence="1" id="KW-0472">Membrane</keyword>
<dbReference type="Pfam" id="PF02447">
    <property type="entry name" value="GntP_permease"/>
    <property type="match status" value="1"/>
</dbReference>
<dbReference type="GO" id="GO:0015128">
    <property type="term" value="F:gluconate transmembrane transporter activity"/>
    <property type="evidence" value="ECO:0007669"/>
    <property type="project" value="InterPro"/>
</dbReference>
<feature type="transmembrane region" description="Helical" evidence="1">
    <location>
        <begin position="415"/>
        <end position="437"/>
    </location>
</feature>
<feature type="transmembrane region" description="Helical" evidence="1">
    <location>
        <begin position="334"/>
        <end position="357"/>
    </location>
</feature>
<gene>
    <name evidence="2" type="ORF">DWV29_00265</name>
</gene>
<feature type="transmembrane region" description="Helical" evidence="1">
    <location>
        <begin position="35"/>
        <end position="53"/>
    </location>
</feature>
<organism evidence="2 3">
    <name type="scientific">Enterocloster asparagiformis</name>
    <dbReference type="NCBI Taxonomy" id="333367"/>
    <lineage>
        <taxon>Bacteria</taxon>
        <taxon>Bacillati</taxon>
        <taxon>Bacillota</taxon>
        <taxon>Clostridia</taxon>
        <taxon>Lachnospirales</taxon>
        <taxon>Lachnospiraceae</taxon>
        <taxon>Enterocloster</taxon>
    </lineage>
</organism>
<feature type="transmembrane region" description="Helical" evidence="1">
    <location>
        <begin position="185"/>
        <end position="207"/>
    </location>
</feature>
<dbReference type="OrthoDB" id="86125at2"/>
<feature type="transmembrane region" description="Helical" evidence="1">
    <location>
        <begin position="6"/>
        <end position="28"/>
    </location>
</feature>
<dbReference type="AlphaFoldDB" id="A0A413FK63"/>